<evidence type="ECO:0000313" key="3">
    <source>
        <dbReference type="Proteomes" id="UP001630127"/>
    </source>
</evidence>
<feature type="compositionally biased region" description="Gly residues" evidence="1">
    <location>
        <begin position="81"/>
        <end position="92"/>
    </location>
</feature>
<keyword evidence="3" id="KW-1185">Reference proteome</keyword>
<feature type="region of interest" description="Disordered" evidence="1">
    <location>
        <begin position="81"/>
        <end position="105"/>
    </location>
</feature>
<evidence type="ECO:0000256" key="1">
    <source>
        <dbReference type="SAM" id="MobiDB-lite"/>
    </source>
</evidence>
<comment type="caution">
    <text evidence="2">The sequence shown here is derived from an EMBL/GenBank/DDBJ whole genome shotgun (WGS) entry which is preliminary data.</text>
</comment>
<evidence type="ECO:0000313" key="2">
    <source>
        <dbReference type="EMBL" id="KAL3533112.1"/>
    </source>
</evidence>
<organism evidence="2 3">
    <name type="scientific">Cinchona calisaya</name>
    <dbReference type="NCBI Taxonomy" id="153742"/>
    <lineage>
        <taxon>Eukaryota</taxon>
        <taxon>Viridiplantae</taxon>
        <taxon>Streptophyta</taxon>
        <taxon>Embryophyta</taxon>
        <taxon>Tracheophyta</taxon>
        <taxon>Spermatophyta</taxon>
        <taxon>Magnoliopsida</taxon>
        <taxon>eudicotyledons</taxon>
        <taxon>Gunneridae</taxon>
        <taxon>Pentapetalae</taxon>
        <taxon>asterids</taxon>
        <taxon>lamiids</taxon>
        <taxon>Gentianales</taxon>
        <taxon>Rubiaceae</taxon>
        <taxon>Cinchonoideae</taxon>
        <taxon>Cinchoneae</taxon>
        <taxon>Cinchona</taxon>
    </lineage>
</organism>
<protein>
    <submittedName>
        <fullName evidence="2">Uncharacterized protein</fullName>
    </submittedName>
</protein>
<name>A0ABD3APV0_9GENT</name>
<reference evidence="2 3" key="1">
    <citation type="submission" date="2024-11" db="EMBL/GenBank/DDBJ databases">
        <title>A near-complete genome assembly of Cinchona calisaya.</title>
        <authorList>
            <person name="Lian D.C."/>
            <person name="Zhao X.W."/>
            <person name="Wei L."/>
        </authorList>
    </citation>
    <scope>NUCLEOTIDE SEQUENCE [LARGE SCALE GENOMIC DNA]</scope>
    <source>
        <tissue evidence="2">Nenye</tissue>
    </source>
</reference>
<proteinExistence type="predicted"/>
<dbReference type="EMBL" id="JBJUIK010000003">
    <property type="protein sequence ID" value="KAL3533112.1"/>
    <property type="molecule type" value="Genomic_DNA"/>
</dbReference>
<dbReference type="AlphaFoldDB" id="A0ABD3APV0"/>
<accession>A0ABD3APV0</accession>
<dbReference type="Proteomes" id="UP001630127">
    <property type="component" value="Unassembled WGS sequence"/>
</dbReference>
<gene>
    <name evidence="2" type="ORF">ACH5RR_006633</name>
</gene>
<sequence>MGKQGTGMQEERKRMDAKFRVGVGRVGMGCGGGSGDVGRDVDYKKVLGEKGDGDAGVRGVRVHGKRKEWCGGGSGKIWPRGGYGGMEGGVWTGGEREEGGGWTVGGMEKDDYGRLVVEREHVGGGSWRRKERWVAAVEWENSGW</sequence>